<proteinExistence type="inferred from homology"/>
<dbReference type="Proteomes" id="UP000271469">
    <property type="component" value="Chromosome"/>
</dbReference>
<accession>A0A3G8JPE7</accession>
<dbReference type="OrthoDB" id="9803476at2"/>
<evidence type="ECO:0000256" key="1">
    <source>
        <dbReference type="ARBA" id="ARBA00006817"/>
    </source>
</evidence>
<name>A0A3G8JPE7_9ACTN</name>
<dbReference type="EMBL" id="CP033972">
    <property type="protein sequence ID" value="AZG46828.1"/>
    <property type="molecule type" value="Genomic_DNA"/>
</dbReference>
<evidence type="ECO:0000313" key="4">
    <source>
        <dbReference type="Proteomes" id="UP000271469"/>
    </source>
</evidence>
<keyword evidence="4" id="KW-1185">Reference proteome</keyword>
<evidence type="ECO:0000259" key="2">
    <source>
        <dbReference type="Pfam" id="PF08327"/>
    </source>
</evidence>
<dbReference type="Pfam" id="PF08327">
    <property type="entry name" value="AHSA1"/>
    <property type="match status" value="1"/>
</dbReference>
<evidence type="ECO:0000313" key="3">
    <source>
        <dbReference type="EMBL" id="AZG46828.1"/>
    </source>
</evidence>
<dbReference type="InterPro" id="IPR013538">
    <property type="entry name" value="ASHA1/2-like_C"/>
</dbReference>
<dbReference type="SUPFAM" id="SSF55961">
    <property type="entry name" value="Bet v1-like"/>
    <property type="match status" value="1"/>
</dbReference>
<dbReference type="RefSeq" id="WP_124709283.1">
    <property type="nucleotide sequence ID" value="NZ_CP033972.1"/>
</dbReference>
<dbReference type="InterPro" id="IPR023393">
    <property type="entry name" value="START-like_dom_sf"/>
</dbReference>
<dbReference type="Gene3D" id="3.30.530.20">
    <property type="match status" value="1"/>
</dbReference>
<sequence length="149" mass="16827">MDTQFDRIEREITIDAPIARVWALVSEPGWYANDQRIGDHRIEHDGDMSYVHDPKHGKFAFRTVTLDEPTYAAFRWHIDADDPTSSSTLVEFWVTQADSGVVLRVAESGFASLSEPEADRRSRFDDHTDGWRIELDLAADHLAGAAARA</sequence>
<gene>
    <name evidence="3" type="ORF">D7316_03433</name>
</gene>
<dbReference type="AlphaFoldDB" id="A0A3G8JPE7"/>
<organism evidence="3 4">
    <name type="scientific">Gordonia insulae</name>
    <dbReference type="NCBI Taxonomy" id="2420509"/>
    <lineage>
        <taxon>Bacteria</taxon>
        <taxon>Bacillati</taxon>
        <taxon>Actinomycetota</taxon>
        <taxon>Actinomycetes</taxon>
        <taxon>Mycobacteriales</taxon>
        <taxon>Gordoniaceae</taxon>
        <taxon>Gordonia</taxon>
    </lineage>
</organism>
<protein>
    <recommendedName>
        <fullName evidence="2">Activator of Hsp90 ATPase homologue 1/2-like C-terminal domain-containing protein</fullName>
    </recommendedName>
</protein>
<reference evidence="3 4" key="1">
    <citation type="submission" date="2018-11" db="EMBL/GenBank/DDBJ databases">
        <title>Gordonia insulae sp. nov., isolated from an island soil.</title>
        <authorList>
            <person name="Kim Y.S."/>
            <person name="Kim S.B."/>
        </authorList>
    </citation>
    <scope>NUCLEOTIDE SEQUENCE [LARGE SCALE GENOMIC DNA]</scope>
    <source>
        <strain evidence="3 4">MMS17-SY073</strain>
    </source>
</reference>
<dbReference type="KEGG" id="gom:D7316_03433"/>
<comment type="similarity">
    <text evidence="1">Belongs to the AHA1 family.</text>
</comment>
<feature type="domain" description="Activator of Hsp90 ATPase homologue 1/2-like C-terminal" evidence="2">
    <location>
        <begin position="15"/>
        <end position="132"/>
    </location>
</feature>